<feature type="compositionally biased region" description="Basic residues" evidence="1">
    <location>
        <begin position="241"/>
        <end position="255"/>
    </location>
</feature>
<evidence type="ECO:0000313" key="2">
    <source>
        <dbReference type="EMBL" id="TFK45905.1"/>
    </source>
</evidence>
<dbReference type="AlphaFoldDB" id="A0A5C3MMJ0"/>
<evidence type="ECO:0000313" key="3">
    <source>
        <dbReference type="Proteomes" id="UP000305948"/>
    </source>
</evidence>
<proteinExistence type="predicted"/>
<keyword evidence="3" id="KW-1185">Reference proteome</keyword>
<name>A0A5C3MMJ0_9AGAM</name>
<dbReference type="EMBL" id="ML213535">
    <property type="protein sequence ID" value="TFK45905.1"/>
    <property type="molecule type" value="Genomic_DNA"/>
</dbReference>
<dbReference type="Proteomes" id="UP000305948">
    <property type="component" value="Unassembled WGS sequence"/>
</dbReference>
<feature type="compositionally biased region" description="Basic and acidic residues" evidence="1">
    <location>
        <begin position="660"/>
        <end position="675"/>
    </location>
</feature>
<reference evidence="2 3" key="1">
    <citation type="journal article" date="2019" name="Nat. Ecol. Evol.">
        <title>Megaphylogeny resolves global patterns of mushroom evolution.</title>
        <authorList>
            <person name="Varga T."/>
            <person name="Krizsan K."/>
            <person name="Foldi C."/>
            <person name="Dima B."/>
            <person name="Sanchez-Garcia M."/>
            <person name="Sanchez-Ramirez S."/>
            <person name="Szollosi G.J."/>
            <person name="Szarkandi J.G."/>
            <person name="Papp V."/>
            <person name="Albert L."/>
            <person name="Andreopoulos W."/>
            <person name="Angelini C."/>
            <person name="Antonin V."/>
            <person name="Barry K.W."/>
            <person name="Bougher N.L."/>
            <person name="Buchanan P."/>
            <person name="Buyck B."/>
            <person name="Bense V."/>
            <person name="Catcheside P."/>
            <person name="Chovatia M."/>
            <person name="Cooper J."/>
            <person name="Damon W."/>
            <person name="Desjardin D."/>
            <person name="Finy P."/>
            <person name="Geml J."/>
            <person name="Haridas S."/>
            <person name="Hughes K."/>
            <person name="Justo A."/>
            <person name="Karasinski D."/>
            <person name="Kautmanova I."/>
            <person name="Kiss B."/>
            <person name="Kocsube S."/>
            <person name="Kotiranta H."/>
            <person name="LaButti K.M."/>
            <person name="Lechner B.E."/>
            <person name="Liimatainen K."/>
            <person name="Lipzen A."/>
            <person name="Lukacs Z."/>
            <person name="Mihaltcheva S."/>
            <person name="Morgado L.N."/>
            <person name="Niskanen T."/>
            <person name="Noordeloos M.E."/>
            <person name="Ohm R.A."/>
            <person name="Ortiz-Santana B."/>
            <person name="Ovrebo C."/>
            <person name="Racz N."/>
            <person name="Riley R."/>
            <person name="Savchenko A."/>
            <person name="Shiryaev A."/>
            <person name="Soop K."/>
            <person name="Spirin V."/>
            <person name="Szebenyi C."/>
            <person name="Tomsovsky M."/>
            <person name="Tulloss R.E."/>
            <person name="Uehling J."/>
            <person name="Grigoriev I.V."/>
            <person name="Vagvolgyi C."/>
            <person name="Papp T."/>
            <person name="Martin F.M."/>
            <person name="Miettinen O."/>
            <person name="Hibbett D.S."/>
            <person name="Nagy L.G."/>
        </authorList>
    </citation>
    <scope>NUCLEOTIDE SEQUENCE [LARGE SCALE GENOMIC DNA]</scope>
    <source>
        <strain evidence="2 3">OMC1185</strain>
    </source>
</reference>
<feature type="region of interest" description="Disordered" evidence="1">
    <location>
        <begin position="65"/>
        <end position="106"/>
    </location>
</feature>
<sequence>MAASSIQDVKEVSGPLERFVENVSVPRKMDVEWYRYTGLQPAGKECLIATEAGILASGDVEVTSPSTIASPWNRSGPRSGQQRYTTVNHRTSSATSEREERTRTGSKLAFRSRISPRCRRQGWELESAEGLTAGPSVISLVSHYIHRDVRTWEKEPFAVTDIDARPSRMQAALGGITAPIRPLYIPQEKSALLDATAQLALSNPPVIVADRPIPEATNNALQPKAYEGSGVQQSDANYGYRPKKTFQHSSKTKQKWPRRVQTELRQLHLPLRSAHILLQRALECAFSTADDHVGSTVSASERPGGEWVDGSFVKDSRYVRGLEMYAGEGLGEAVRMGITAFSIYLFASPNRCDLPEKTNIFALSEQTEAMTLCDKPNVDFLWAIVASVGLETTYVLSRAAYGTTLGICNKLQEGHSLQAIQAAKQTGGSQQGRALSMIDHDSYADCIEHECKRSATGMGDLEHPDLREYLGHLDLQDLERLDLLVWAKLGQDWNGIAYTSFLYDFSPADCYICAYIASGLLVPDGQTVLIGQLFSEIQDGWFIGVESREVMHMSSRGIQRLYSPASHICSEDRTSDGIRGFAWTTYPGSEQMCIRGMSTSVQTSTTCTQNAVHQGVKCLRGQHARDCQLGYGRRRYRCRRCAGGVDKDGPGTVEESAPDTFKDDKPGLVEDERPHRGGGQTTCGEKLGIGADDAIGTRMQEDAQRVMFMQLRVSHAKFGDPQKIQGSGVIIPVLLILVASLTGFPCGI</sequence>
<gene>
    <name evidence="2" type="ORF">OE88DRAFT_1729410</name>
</gene>
<accession>A0A5C3MMJ0</accession>
<feature type="region of interest" description="Disordered" evidence="1">
    <location>
        <begin position="227"/>
        <end position="255"/>
    </location>
</feature>
<feature type="region of interest" description="Disordered" evidence="1">
    <location>
        <begin position="647"/>
        <end position="683"/>
    </location>
</feature>
<evidence type="ECO:0000256" key="1">
    <source>
        <dbReference type="SAM" id="MobiDB-lite"/>
    </source>
</evidence>
<feature type="compositionally biased region" description="Polar residues" evidence="1">
    <location>
        <begin position="65"/>
        <end position="95"/>
    </location>
</feature>
<protein>
    <submittedName>
        <fullName evidence="2">Uncharacterized protein</fullName>
    </submittedName>
</protein>
<organism evidence="2 3">
    <name type="scientific">Heliocybe sulcata</name>
    <dbReference type="NCBI Taxonomy" id="5364"/>
    <lineage>
        <taxon>Eukaryota</taxon>
        <taxon>Fungi</taxon>
        <taxon>Dikarya</taxon>
        <taxon>Basidiomycota</taxon>
        <taxon>Agaricomycotina</taxon>
        <taxon>Agaricomycetes</taxon>
        <taxon>Gloeophyllales</taxon>
        <taxon>Gloeophyllaceae</taxon>
        <taxon>Heliocybe</taxon>
    </lineage>
</organism>